<comment type="cofactor">
    <cofactor evidence="1">
        <name>Mg(2+)</name>
        <dbReference type="ChEBI" id="CHEBI:18420"/>
    </cofactor>
</comment>
<dbReference type="CDD" id="cd01949">
    <property type="entry name" value="GGDEF"/>
    <property type="match status" value="1"/>
</dbReference>
<dbReference type="FunFam" id="3.30.70.270:FF:000001">
    <property type="entry name" value="Diguanylate cyclase domain protein"/>
    <property type="match status" value="1"/>
</dbReference>
<evidence type="ECO:0000313" key="6">
    <source>
        <dbReference type="Proteomes" id="UP000031586"/>
    </source>
</evidence>
<dbReference type="Pfam" id="PF00990">
    <property type="entry name" value="GGDEF"/>
    <property type="match status" value="1"/>
</dbReference>
<accession>A0A0C1ZBA5</accession>
<protein>
    <recommendedName>
        <fullName evidence="2">diguanylate cyclase</fullName>
        <ecNumber evidence="2">2.7.7.65</ecNumber>
    </recommendedName>
</protein>
<evidence type="ECO:0000256" key="3">
    <source>
        <dbReference type="ARBA" id="ARBA00034247"/>
    </source>
</evidence>
<comment type="caution">
    <text evidence="5">The sequence shown here is derived from an EMBL/GenBank/DDBJ whole genome shotgun (WGS) entry which is preliminary data.</text>
</comment>
<evidence type="ECO:0000313" key="5">
    <source>
        <dbReference type="EMBL" id="KIF53404.1"/>
    </source>
</evidence>
<dbReference type="SUPFAM" id="SSF55073">
    <property type="entry name" value="Nucleotide cyclase"/>
    <property type="match status" value="1"/>
</dbReference>
<dbReference type="GO" id="GO:1902201">
    <property type="term" value="P:negative regulation of bacterial-type flagellum-dependent cell motility"/>
    <property type="evidence" value="ECO:0007669"/>
    <property type="project" value="TreeGrafter"/>
</dbReference>
<organism evidence="5 6">
    <name type="scientific">Vibrio owensii CAIM 1854 = LMG 25443</name>
    <dbReference type="NCBI Taxonomy" id="1229493"/>
    <lineage>
        <taxon>Bacteria</taxon>
        <taxon>Pseudomonadati</taxon>
        <taxon>Pseudomonadota</taxon>
        <taxon>Gammaproteobacteria</taxon>
        <taxon>Vibrionales</taxon>
        <taxon>Vibrionaceae</taxon>
        <taxon>Vibrio</taxon>
    </lineage>
</organism>
<dbReference type="PATRIC" id="fig|1229493.5.peg.1257"/>
<comment type="catalytic activity">
    <reaction evidence="3">
        <text>2 GTP = 3',3'-c-di-GMP + 2 diphosphate</text>
        <dbReference type="Rhea" id="RHEA:24898"/>
        <dbReference type="ChEBI" id="CHEBI:33019"/>
        <dbReference type="ChEBI" id="CHEBI:37565"/>
        <dbReference type="ChEBI" id="CHEBI:58805"/>
        <dbReference type="EC" id="2.7.7.65"/>
    </reaction>
</comment>
<dbReference type="NCBIfam" id="TIGR00254">
    <property type="entry name" value="GGDEF"/>
    <property type="match status" value="1"/>
</dbReference>
<name>A0A0C1ZBA5_9VIBR</name>
<dbReference type="GO" id="GO:0052621">
    <property type="term" value="F:diguanylate cyclase activity"/>
    <property type="evidence" value="ECO:0007669"/>
    <property type="project" value="UniProtKB-EC"/>
</dbReference>
<dbReference type="InterPro" id="IPR029787">
    <property type="entry name" value="Nucleotide_cyclase"/>
</dbReference>
<evidence type="ECO:0000259" key="4">
    <source>
        <dbReference type="PROSITE" id="PS50887"/>
    </source>
</evidence>
<dbReference type="RefSeq" id="WP_020194607.1">
    <property type="nucleotide sequence ID" value="NZ_BAOH01000005.1"/>
</dbReference>
<dbReference type="InterPro" id="IPR043128">
    <property type="entry name" value="Rev_trsase/Diguanyl_cyclase"/>
</dbReference>
<dbReference type="Proteomes" id="UP000031586">
    <property type="component" value="Unassembled WGS sequence"/>
</dbReference>
<feature type="domain" description="GGDEF" evidence="4">
    <location>
        <begin position="170"/>
        <end position="303"/>
    </location>
</feature>
<dbReference type="PANTHER" id="PTHR45138:SF9">
    <property type="entry name" value="DIGUANYLATE CYCLASE DGCM-RELATED"/>
    <property type="match status" value="1"/>
</dbReference>
<gene>
    <name evidence="5" type="ORF">H735_10825</name>
</gene>
<dbReference type="InterPro" id="IPR000160">
    <property type="entry name" value="GGDEF_dom"/>
</dbReference>
<dbReference type="Gene3D" id="3.30.70.270">
    <property type="match status" value="1"/>
</dbReference>
<evidence type="ECO:0000256" key="2">
    <source>
        <dbReference type="ARBA" id="ARBA00012528"/>
    </source>
</evidence>
<evidence type="ECO:0000256" key="1">
    <source>
        <dbReference type="ARBA" id="ARBA00001946"/>
    </source>
</evidence>
<dbReference type="InterPro" id="IPR050469">
    <property type="entry name" value="Diguanylate_Cyclase"/>
</dbReference>
<proteinExistence type="predicted"/>
<sequence length="336" mass="38126">MQSNNVDINELPFAVIKIDLDFNIIATNNYFNRHVDKLYQHQFAIGHNFIIANTVSNALADRIVAAARQNCDQSLLWTEAPHPLPMVSPSVSAPCPMFLNTNILLVNDSIVIMASDATNEAHATHEHERIQKQLLNETHRDPLTNLYNRRYILQQIEKHKRLANRKKQDVFYGILSIDIDHFKSINDTHGHLAGDEVLKWFSSILLDTFRNTDVVCRMGGEEFLVFFPEPEDNPNVEAGCQRLIERLNSEPFQFENLRFYVTASMGGVAVSTNEPTTNAITFSDKLLYEAKRSARNQAVVAHIRDSLPNVNLVGPPCKTQFDLCVIKPATDCRQQL</sequence>
<dbReference type="AlphaFoldDB" id="A0A0C1ZBA5"/>
<dbReference type="PANTHER" id="PTHR45138">
    <property type="entry name" value="REGULATORY COMPONENTS OF SENSORY TRANSDUCTION SYSTEM"/>
    <property type="match status" value="1"/>
</dbReference>
<dbReference type="PROSITE" id="PS50887">
    <property type="entry name" value="GGDEF"/>
    <property type="match status" value="1"/>
</dbReference>
<dbReference type="GO" id="GO:0043709">
    <property type="term" value="P:cell adhesion involved in single-species biofilm formation"/>
    <property type="evidence" value="ECO:0007669"/>
    <property type="project" value="TreeGrafter"/>
</dbReference>
<reference evidence="5 6" key="1">
    <citation type="submission" date="2014-07" db="EMBL/GenBank/DDBJ databases">
        <title>Unique and conserved regions in Vibrio harveyi and related species in comparison with the shrimp pathogen Vibrio harveyi CAIM 1792.</title>
        <authorList>
            <person name="Espinoza-Valles I."/>
            <person name="Vora G."/>
            <person name="Leekitcharoenphon P."/>
            <person name="Ussery D."/>
            <person name="Hoj L."/>
            <person name="Gomez-Gil B."/>
        </authorList>
    </citation>
    <scope>NUCLEOTIDE SEQUENCE [LARGE SCALE GENOMIC DNA]</scope>
    <source>
        <strain evidence="6">CAIM 1854 / LMG 25443</strain>
    </source>
</reference>
<dbReference type="SMART" id="SM00267">
    <property type="entry name" value="GGDEF"/>
    <property type="match status" value="1"/>
</dbReference>
<dbReference type="EC" id="2.7.7.65" evidence="2"/>
<dbReference type="EMBL" id="JPRD01000015">
    <property type="protein sequence ID" value="KIF53404.1"/>
    <property type="molecule type" value="Genomic_DNA"/>
</dbReference>
<dbReference type="GO" id="GO:0005886">
    <property type="term" value="C:plasma membrane"/>
    <property type="evidence" value="ECO:0007669"/>
    <property type="project" value="TreeGrafter"/>
</dbReference>